<evidence type="ECO:0000256" key="1">
    <source>
        <dbReference type="SAM" id="MobiDB-lite"/>
    </source>
</evidence>
<proteinExistence type="predicted"/>
<feature type="compositionally biased region" description="Polar residues" evidence="1">
    <location>
        <begin position="136"/>
        <end position="149"/>
    </location>
</feature>
<evidence type="ECO:0000313" key="2">
    <source>
        <dbReference type="EMBL" id="CAD7458554.1"/>
    </source>
</evidence>
<accession>A0A7R9NW89</accession>
<feature type="region of interest" description="Disordered" evidence="1">
    <location>
        <begin position="132"/>
        <end position="156"/>
    </location>
</feature>
<dbReference type="AlphaFoldDB" id="A0A7R9NW89"/>
<protein>
    <submittedName>
        <fullName evidence="2">Uncharacterized protein</fullName>
    </submittedName>
</protein>
<reference evidence="2" key="1">
    <citation type="submission" date="2020-11" db="EMBL/GenBank/DDBJ databases">
        <authorList>
            <person name="Tran Van P."/>
        </authorList>
    </citation>
    <scope>NUCLEOTIDE SEQUENCE</scope>
</reference>
<sequence length="156" mass="17319">MESGIVGASFHDLFVFILRHSGLLILLHKLGNQFFNMAAADADKGRAFSPASVRSIQVNKAWFLAHVRHRCCQREYSGLESAQMLSKLDYDDIFSLLSCKDFNPGILQDCFKLATELTLQVRHCPTSSPVVAPEFRTSSSQPLSHSPATLQPHPCT</sequence>
<gene>
    <name evidence="2" type="ORF">TTEB3V08_LOCUS6533</name>
</gene>
<organism evidence="2">
    <name type="scientific">Timema tahoe</name>
    <dbReference type="NCBI Taxonomy" id="61484"/>
    <lineage>
        <taxon>Eukaryota</taxon>
        <taxon>Metazoa</taxon>
        <taxon>Ecdysozoa</taxon>
        <taxon>Arthropoda</taxon>
        <taxon>Hexapoda</taxon>
        <taxon>Insecta</taxon>
        <taxon>Pterygota</taxon>
        <taxon>Neoptera</taxon>
        <taxon>Polyneoptera</taxon>
        <taxon>Phasmatodea</taxon>
        <taxon>Timematodea</taxon>
        <taxon>Timematoidea</taxon>
        <taxon>Timematidae</taxon>
        <taxon>Timema</taxon>
    </lineage>
</organism>
<name>A0A7R9NW89_9NEOP</name>
<dbReference type="EMBL" id="OE002351">
    <property type="protein sequence ID" value="CAD7458554.1"/>
    <property type="molecule type" value="Genomic_DNA"/>
</dbReference>